<sequence>MYRGPGYGGRSKATANILCQKCLKRGHYSYECKVSAQERPYKSRPSRTQQLLNPQLKPKLSTEVPNDLLRKKGVADEILAKKEEERGRKSGRDDDSPARKRSRSVSSYFSDSDSVSTISTNRSPSRSRSPKRIENGKPSLRGGDMLGKRPRRSVSSESVHSPQVVERNTRRRMSSFSPAERGRRRTRSRSSHMDMSHGGHRAAVRKRSRSRSYSRGRGRPRSRSRSRETYGKRGAPRLSSSGSPSRSLNRMDTSEDHNMSRNGEARSGGGPKRHWGPSPTGPRLSPSKSRSRSPYQGRQSPSAYSRRRHVRSPSPYKKRDGVPAVGSAYSERYHRFGDRRPERTARNGPPPQPPLQRERSLSPYSKRVAMTRAMQAGR</sequence>
<dbReference type="GeneID" id="54584052"/>
<feature type="compositionally biased region" description="Basic and acidic residues" evidence="1">
    <location>
        <begin position="331"/>
        <end position="345"/>
    </location>
</feature>
<dbReference type="Proteomes" id="UP000800094">
    <property type="component" value="Unassembled WGS sequence"/>
</dbReference>
<evidence type="ECO:0000313" key="3">
    <source>
        <dbReference type="Proteomes" id="UP000800094"/>
    </source>
</evidence>
<reference evidence="2" key="1">
    <citation type="journal article" date="2020" name="Stud. Mycol.">
        <title>101 Dothideomycetes genomes: a test case for predicting lifestyles and emergence of pathogens.</title>
        <authorList>
            <person name="Haridas S."/>
            <person name="Albert R."/>
            <person name="Binder M."/>
            <person name="Bloem J."/>
            <person name="Labutti K."/>
            <person name="Salamov A."/>
            <person name="Andreopoulos B."/>
            <person name="Baker S."/>
            <person name="Barry K."/>
            <person name="Bills G."/>
            <person name="Bluhm B."/>
            <person name="Cannon C."/>
            <person name="Castanera R."/>
            <person name="Culley D."/>
            <person name="Daum C."/>
            <person name="Ezra D."/>
            <person name="Gonzalez J."/>
            <person name="Henrissat B."/>
            <person name="Kuo A."/>
            <person name="Liang C."/>
            <person name="Lipzen A."/>
            <person name="Lutzoni F."/>
            <person name="Magnuson J."/>
            <person name="Mondo S."/>
            <person name="Nolan M."/>
            <person name="Ohm R."/>
            <person name="Pangilinan J."/>
            <person name="Park H.-J."/>
            <person name="Ramirez L."/>
            <person name="Alfaro M."/>
            <person name="Sun H."/>
            <person name="Tritt A."/>
            <person name="Yoshinaga Y."/>
            <person name="Zwiers L.-H."/>
            <person name="Turgeon B."/>
            <person name="Goodwin S."/>
            <person name="Spatafora J."/>
            <person name="Crous P."/>
            <person name="Grigoriev I."/>
        </authorList>
    </citation>
    <scope>NUCLEOTIDE SEQUENCE</scope>
    <source>
        <strain evidence="2">CBS 122368</strain>
    </source>
</reference>
<proteinExistence type="predicted"/>
<feature type="compositionally biased region" description="Low complexity" evidence="1">
    <location>
        <begin position="236"/>
        <end position="248"/>
    </location>
</feature>
<organism evidence="2 3">
    <name type="scientific">Trematosphaeria pertusa</name>
    <dbReference type="NCBI Taxonomy" id="390896"/>
    <lineage>
        <taxon>Eukaryota</taxon>
        <taxon>Fungi</taxon>
        <taxon>Dikarya</taxon>
        <taxon>Ascomycota</taxon>
        <taxon>Pezizomycotina</taxon>
        <taxon>Dothideomycetes</taxon>
        <taxon>Pleosporomycetidae</taxon>
        <taxon>Pleosporales</taxon>
        <taxon>Massarineae</taxon>
        <taxon>Trematosphaeriaceae</taxon>
        <taxon>Trematosphaeria</taxon>
    </lineage>
</organism>
<dbReference type="Pfam" id="PF13917">
    <property type="entry name" value="zf-CCHC_3"/>
    <property type="match status" value="1"/>
</dbReference>
<feature type="compositionally biased region" description="Low complexity" evidence="1">
    <location>
        <begin position="104"/>
        <end position="127"/>
    </location>
</feature>
<feature type="compositionally biased region" description="Basic residues" evidence="1">
    <location>
        <begin position="198"/>
        <end position="224"/>
    </location>
</feature>
<evidence type="ECO:0000256" key="1">
    <source>
        <dbReference type="SAM" id="MobiDB-lite"/>
    </source>
</evidence>
<protein>
    <recommendedName>
        <fullName evidence="4">Zinc knuckle-domain-containing protein</fullName>
    </recommendedName>
</protein>
<name>A0A6A6J0W4_9PLEO</name>
<evidence type="ECO:0008006" key="4">
    <source>
        <dbReference type="Google" id="ProtNLM"/>
    </source>
</evidence>
<dbReference type="OrthoDB" id="437973at2759"/>
<dbReference type="EMBL" id="ML987189">
    <property type="protein sequence ID" value="KAF2256276.1"/>
    <property type="molecule type" value="Genomic_DNA"/>
</dbReference>
<gene>
    <name evidence="2" type="ORF">BU26DRAFT_526731</name>
</gene>
<dbReference type="RefSeq" id="XP_033691280.1">
    <property type="nucleotide sequence ID" value="XM_033830722.1"/>
</dbReference>
<keyword evidence="3" id="KW-1185">Reference proteome</keyword>
<dbReference type="AlphaFoldDB" id="A0A6A6J0W4"/>
<feature type="compositionally biased region" description="Low complexity" evidence="1">
    <location>
        <begin position="282"/>
        <end position="294"/>
    </location>
</feature>
<feature type="compositionally biased region" description="Low complexity" evidence="1">
    <location>
        <begin position="49"/>
        <end position="59"/>
    </location>
</feature>
<evidence type="ECO:0000313" key="2">
    <source>
        <dbReference type="EMBL" id="KAF2256276.1"/>
    </source>
</evidence>
<accession>A0A6A6J0W4</accession>
<feature type="compositionally biased region" description="Basic and acidic residues" evidence="1">
    <location>
        <begin position="68"/>
        <end position="98"/>
    </location>
</feature>
<feature type="region of interest" description="Disordered" evidence="1">
    <location>
        <begin position="36"/>
        <end position="378"/>
    </location>
</feature>